<dbReference type="GO" id="GO:0003824">
    <property type="term" value="F:catalytic activity"/>
    <property type="evidence" value="ECO:0007669"/>
    <property type="project" value="InterPro"/>
</dbReference>
<accession>A0A9P6MEH3</accession>
<evidence type="ECO:0000259" key="4">
    <source>
        <dbReference type="Pfam" id="PF00668"/>
    </source>
</evidence>
<dbReference type="PRINTS" id="PR00154">
    <property type="entry name" value="AMPBINDING"/>
</dbReference>
<name>A0A9P6MEH3_9FUNG</name>
<sequence>MGLFINTLPLRVDVEDASIEDSVRKIQIDLAGLLEHEHASLAMAQRCSSVPAGTPLFSSLLNYRHNSAPPSEASSITGIESVYAQDRTNYPFMMSVEDGGETLGLTAQVVQPYDSPRICAYMHQALQSLVDALDSTPNIPVQDLDILPVEERDMLIQSWNAVGSNYPDGVFIHQLFEDQVEQSPDAIALVYEDRVFTYRDLNARANSLAHHLIDIGVKPETLVALCVDRSPAIVVGILAILKAGGAYVPLDPVYASERLLDILDDISPSILLADRHGRETLGEVALSQLTVVDPNMQMEGSVANPMVSSLKSHHLAYVIYTSGSTGKPKGVMVEHAHITRLFDATDAWYGFQNSDTWIMTHSFSFDVSVWEMWGALRYGGKLVVPSHHITQSPEDMYKLICEHGITVLNMTPSSFRLLIRSHAESNLGDKLRYVILAGEALEPATLQP</sequence>
<dbReference type="Gene3D" id="3.30.559.30">
    <property type="entry name" value="Nonribosomal peptide synthetase, condensation domain"/>
    <property type="match status" value="1"/>
</dbReference>
<dbReference type="InterPro" id="IPR020845">
    <property type="entry name" value="AMP-binding_CS"/>
</dbReference>
<dbReference type="PROSITE" id="PS00455">
    <property type="entry name" value="AMP_BINDING"/>
    <property type="match status" value="1"/>
</dbReference>
<keyword evidence="6" id="KW-1185">Reference proteome</keyword>
<keyword evidence="1" id="KW-0596">Phosphopantetheine</keyword>
<dbReference type="AlphaFoldDB" id="A0A9P6MEH3"/>
<dbReference type="Pfam" id="PF00668">
    <property type="entry name" value="Condensation"/>
    <property type="match status" value="1"/>
</dbReference>
<dbReference type="GO" id="GO:0031177">
    <property type="term" value="F:phosphopantetheine binding"/>
    <property type="evidence" value="ECO:0007669"/>
    <property type="project" value="TreeGrafter"/>
</dbReference>
<dbReference type="Pfam" id="PF00501">
    <property type="entry name" value="AMP-binding"/>
    <property type="match status" value="1"/>
</dbReference>
<gene>
    <name evidence="5" type="ORF">BGZ80_007688</name>
</gene>
<dbReference type="GO" id="GO:0044550">
    <property type="term" value="P:secondary metabolite biosynthetic process"/>
    <property type="evidence" value="ECO:0007669"/>
    <property type="project" value="TreeGrafter"/>
</dbReference>
<dbReference type="SUPFAM" id="SSF56801">
    <property type="entry name" value="Acetyl-CoA synthetase-like"/>
    <property type="match status" value="1"/>
</dbReference>
<dbReference type="PANTHER" id="PTHR45527">
    <property type="entry name" value="NONRIBOSOMAL PEPTIDE SYNTHETASE"/>
    <property type="match status" value="1"/>
</dbReference>
<dbReference type="FunFam" id="3.40.50.980:FF:000001">
    <property type="entry name" value="Non-ribosomal peptide synthetase"/>
    <property type="match status" value="1"/>
</dbReference>
<feature type="non-terminal residue" evidence="5">
    <location>
        <position position="448"/>
    </location>
</feature>
<evidence type="ECO:0000313" key="6">
    <source>
        <dbReference type="Proteomes" id="UP000703661"/>
    </source>
</evidence>
<comment type="caution">
    <text evidence="5">The sequence shown here is derived from an EMBL/GenBank/DDBJ whole genome shotgun (WGS) entry which is preliminary data.</text>
</comment>
<dbReference type="EMBL" id="JAAAID010003987">
    <property type="protein sequence ID" value="KAF9994799.1"/>
    <property type="molecule type" value="Genomic_DNA"/>
</dbReference>
<organism evidence="5 6">
    <name type="scientific">Entomortierella chlamydospora</name>
    <dbReference type="NCBI Taxonomy" id="101097"/>
    <lineage>
        <taxon>Eukaryota</taxon>
        <taxon>Fungi</taxon>
        <taxon>Fungi incertae sedis</taxon>
        <taxon>Mucoromycota</taxon>
        <taxon>Mortierellomycotina</taxon>
        <taxon>Mortierellomycetes</taxon>
        <taxon>Mortierellales</taxon>
        <taxon>Mortierellaceae</taxon>
        <taxon>Entomortierella</taxon>
    </lineage>
</organism>
<feature type="domain" description="Condensation" evidence="4">
    <location>
        <begin position="1"/>
        <end position="155"/>
    </location>
</feature>
<dbReference type="GO" id="GO:0005829">
    <property type="term" value="C:cytosol"/>
    <property type="evidence" value="ECO:0007669"/>
    <property type="project" value="TreeGrafter"/>
</dbReference>
<dbReference type="GO" id="GO:0043041">
    <property type="term" value="P:amino acid activation for nonribosomal peptide biosynthetic process"/>
    <property type="evidence" value="ECO:0007669"/>
    <property type="project" value="TreeGrafter"/>
</dbReference>
<reference evidence="5" key="1">
    <citation type="journal article" date="2020" name="Fungal Divers.">
        <title>Resolving the Mortierellaceae phylogeny through synthesis of multi-gene phylogenetics and phylogenomics.</title>
        <authorList>
            <person name="Vandepol N."/>
            <person name="Liber J."/>
            <person name="Desiro A."/>
            <person name="Na H."/>
            <person name="Kennedy M."/>
            <person name="Barry K."/>
            <person name="Grigoriev I.V."/>
            <person name="Miller A.N."/>
            <person name="O'Donnell K."/>
            <person name="Stajich J.E."/>
            <person name="Bonito G."/>
        </authorList>
    </citation>
    <scope>NUCLEOTIDE SEQUENCE</scope>
    <source>
        <strain evidence="5">NRRL 2769</strain>
    </source>
</reference>
<feature type="domain" description="AMP-dependent synthetase/ligase" evidence="3">
    <location>
        <begin position="176"/>
        <end position="446"/>
    </location>
</feature>
<protein>
    <submittedName>
        <fullName evidence="5">Uncharacterized protein</fullName>
    </submittedName>
</protein>
<dbReference type="SUPFAM" id="SSF52777">
    <property type="entry name" value="CoA-dependent acyltransferases"/>
    <property type="match status" value="1"/>
</dbReference>
<evidence type="ECO:0000256" key="2">
    <source>
        <dbReference type="ARBA" id="ARBA00022553"/>
    </source>
</evidence>
<evidence type="ECO:0000259" key="3">
    <source>
        <dbReference type="Pfam" id="PF00501"/>
    </source>
</evidence>
<dbReference type="PANTHER" id="PTHR45527:SF14">
    <property type="entry name" value="PLIPASTATIN SYNTHASE SUBUNIT B"/>
    <property type="match status" value="1"/>
</dbReference>
<evidence type="ECO:0000313" key="5">
    <source>
        <dbReference type="EMBL" id="KAF9994799.1"/>
    </source>
</evidence>
<proteinExistence type="predicted"/>
<dbReference type="Proteomes" id="UP000703661">
    <property type="component" value="Unassembled WGS sequence"/>
</dbReference>
<dbReference type="InterPro" id="IPR000873">
    <property type="entry name" value="AMP-dep_synth/lig_dom"/>
</dbReference>
<evidence type="ECO:0000256" key="1">
    <source>
        <dbReference type="ARBA" id="ARBA00022450"/>
    </source>
</evidence>
<keyword evidence="2" id="KW-0597">Phosphoprotein</keyword>
<dbReference type="Gene3D" id="3.40.50.980">
    <property type="match status" value="2"/>
</dbReference>
<dbReference type="InterPro" id="IPR020459">
    <property type="entry name" value="AMP-binding"/>
</dbReference>
<dbReference type="InterPro" id="IPR001242">
    <property type="entry name" value="Condensation_dom"/>
</dbReference>